<dbReference type="Proteomes" id="UP001345963">
    <property type="component" value="Unassembled WGS sequence"/>
</dbReference>
<gene>
    <name evidence="1" type="ORF">ATANTOWER_028253</name>
</gene>
<keyword evidence="2" id="KW-1185">Reference proteome</keyword>
<organism evidence="1 2">
    <name type="scientific">Ataeniobius toweri</name>
    <dbReference type="NCBI Taxonomy" id="208326"/>
    <lineage>
        <taxon>Eukaryota</taxon>
        <taxon>Metazoa</taxon>
        <taxon>Chordata</taxon>
        <taxon>Craniata</taxon>
        <taxon>Vertebrata</taxon>
        <taxon>Euteleostomi</taxon>
        <taxon>Actinopterygii</taxon>
        <taxon>Neopterygii</taxon>
        <taxon>Teleostei</taxon>
        <taxon>Neoteleostei</taxon>
        <taxon>Acanthomorphata</taxon>
        <taxon>Ovalentaria</taxon>
        <taxon>Atherinomorphae</taxon>
        <taxon>Cyprinodontiformes</taxon>
        <taxon>Goodeidae</taxon>
        <taxon>Ataeniobius</taxon>
    </lineage>
</organism>
<reference evidence="1 2" key="1">
    <citation type="submission" date="2021-07" db="EMBL/GenBank/DDBJ databases">
        <authorList>
            <person name="Palmer J.M."/>
        </authorList>
    </citation>
    <scope>NUCLEOTIDE SEQUENCE [LARGE SCALE GENOMIC DNA]</scope>
    <source>
        <strain evidence="1 2">AT_MEX2019</strain>
        <tissue evidence="1">Muscle</tissue>
    </source>
</reference>
<dbReference type="EMBL" id="JAHUTI010066072">
    <property type="protein sequence ID" value="MED6253391.1"/>
    <property type="molecule type" value="Genomic_DNA"/>
</dbReference>
<accession>A0ABU7BSG5</accession>
<proteinExistence type="predicted"/>
<sequence length="104" mass="11335">MSANRKEVEKKSKSIAKKEACQHVGVDVNETKDGMGMVLAEVKRLRKEHTAASNTKAMLSRVKTTLNDVLDLGLSKTSLSIVFTGSEETRTQPTSANCSKIRAL</sequence>
<protein>
    <submittedName>
        <fullName evidence="1">Uncharacterized protein</fullName>
    </submittedName>
</protein>
<evidence type="ECO:0000313" key="2">
    <source>
        <dbReference type="Proteomes" id="UP001345963"/>
    </source>
</evidence>
<name>A0ABU7BSG5_9TELE</name>
<evidence type="ECO:0000313" key="1">
    <source>
        <dbReference type="EMBL" id="MED6253391.1"/>
    </source>
</evidence>
<comment type="caution">
    <text evidence="1">The sequence shown here is derived from an EMBL/GenBank/DDBJ whole genome shotgun (WGS) entry which is preliminary data.</text>
</comment>